<evidence type="ECO:0000313" key="3">
    <source>
        <dbReference type="Proteomes" id="UP001549047"/>
    </source>
</evidence>
<name>A0ABV2J4V0_9HYPH</name>
<sequence length="102" mass="10890">MKIFGYSAHGAHEAKRELIPGELLPVHDADYLSFLETVWNEWTKSYDGNLDGSASSGHTATARHACRAQPPYTLPGPTSASSPPSGHPATMRAGTWSAARAI</sequence>
<feature type="compositionally biased region" description="Low complexity" evidence="1">
    <location>
        <begin position="75"/>
        <end position="90"/>
    </location>
</feature>
<protein>
    <submittedName>
        <fullName evidence="2">Acetoin utilization deacetylase AcuC-like enzyme</fullName>
    </submittedName>
</protein>
<dbReference type="EMBL" id="JBEPMB010000009">
    <property type="protein sequence ID" value="MET3615771.1"/>
    <property type="molecule type" value="Genomic_DNA"/>
</dbReference>
<accession>A0ABV2J4V0</accession>
<reference evidence="2 3" key="1">
    <citation type="submission" date="2024-06" db="EMBL/GenBank/DDBJ databases">
        <title>Genomic Encyclopedia of Type Strains, Phase IV (KMG-IV): sequencing the most valuable type-strain genomes for metagenomic binning, comparative biology and taxonomic classification.</title>
        <authorList>
            <person name="Goeker M."/>
        </authorList>
    </citation>
    <scope>NUCLEOTIDE SEQUENCE [LARGE SCALE GENOMIC DNA]</scope>
    <source>
        <strain evidence="2 3">DSM 29780</strain>
    </source>
</reference>
<evidence type="ECO:0000256" key="1">
    <source>
        <dbReference type="SAM" id="MobiDB-lite"/>
    </source>
</evidence>
<dbReference type="RefSeq" id="WP_354558329.1">
    <property type="nucleotide sequence ID" value="NZ_JBEPMB010000009.1"/>
</dbReference>
<evidence type="ECO:0000313" key="2">
    <source>
        <dbReference type="EMBL" id="MET3615771.1"/>
    </source>
</evidence>
<comment type="caution">
    <text evidence="2">The sequence shown here is derived from an EMBL/GenBank/DDBJ whole genome shotgun (WGS) entry which is preliminary data.</text>
</comment>
<gene>
    <name evidence="2" type="ORF">ABID16_004118</name>
</gene>
<proteinExistence type="predicted"/>
<feature type="region of interest" description="Disordered" evidence="1">
    <location>
        <begin position="51"/>
        <end position="102"/>
    </location>
</feature>
<keyword evidence="3" id="KW-1185">Reference proteome</keyword>
<dbReference type="Proteomes" id="UP001549047">
    <property type="component" value="Unassembled WGS sequence"/>
</dbReference>
<organism evidence="2 3">
    <name type="scientific">Rhizobium aquaticum</name>
    <dbReference type="NCBI Taxonomy" id="1549636"/>
    <lineage>
        <taxon>Bacteria</taxon>
        <taxon>Pseudomonadati</taxon>
        <taxon>Pseudomonadota</taxon>
        <taxon>Alphaproteobacteria</taxon>
        <taxon>Hyphomicrobiales</taxon>
        <taxon>Rhizobiaceae</taxon>
        <taxon>Rhizobium/Agrobacterium group</taxon>
        <taxon>Rhizobium</taxon>
    </lineage>
</organism>